<keyword evidence="2" id="KW-1185">Reference proteome</keyword>
<dbReference type="Proteomes" id="UP001596364">
    <property type="component" value="Unassembled WGS sequence"/>
</dbReference>
<name>A0ABW1XL04_9ALTE</name>
<dbReference type="EMBL" id="JBHSUS010000001">
    <property type="protein sequence ID" value="MFC6440588.1"/>
    <property type="molecule type" value="Genomic_DNA"/>
</dbReference>
<evidence type="ECO:0000313" key="2">
    <source>
        <dbReference type="Proteomes" id="UP001596364"/>
    </source>
</evidence>
<gene>
    <name evidence="1" type="ORF">ACFP85_10565</name>
</gene>
<accession>A0ABW1XL04</accession>
<protein>
    <submittedName>
        <fullName evidence="1">Penicillin-binding protein</fullName>
    </submittedName>
</protein>
<reference evidence="2" key="1">
    <citation type="journal article" date="2019" name="Int. J. Syst. Evol. Microbiol.">
        <title>The Global Catalogue of Microorganisms (GCM) 10K type strain sequencing project: providing services to taxonomists for standard genome sequencing and annotation.</title>
        <authorList>
            <consortium name="The Broad Institute Genomics Platform"/>
            <consortium name="The Broad Institute Genome Sequencing Center for Infectious Disease"/>
            <person name="Wu L."/>
            <person name="Ma J."/>
        </authorList>
    </citation>
    <scope>NUCLEOTIDE SEQUENCE [LARGE SCALE GENOMIC DNA]</scope>
    <source>
        <strain evidence="2">CGMCC 1.16031</strain>
    </source>
</reference>
<dbReference type="RefSeq" id="WP_131258380.1">
    <property type="nucleotide sequence ID" value="NZ_JBHSUS010000001.1"/>
</dbReference>
<proteinExistence type="predicted"/>
<organism evidence="1 2">
    <name type="scientific">Pseudobowmanella zhangzhouensis</name>
    <dbReference type="NCBI Taxonomy" id="1537679"/>
    <lineage>
        <taxon>Bacteria</taxon>
        <taxon>Pseudomonadati</taxon>
        <taxon>Pseudomonadota</taxon>
        <taxon>Gammaproteobacteria</taxon>
        <taxon>Alteromonadales</taxon>
        <taxon>Alteromonadaceae</taxon>
    </lineage>
</organism>
<comment type="caution">
    <text evidence="1">The sequence shown here is derived from an EMBL/GenBank/DDBJ whole genome shotgun (WGS) entry which is preliminary data.</text>
</comment>
<sequence>MSKMNDDQLQALMIAFTYMPKPIEVTRYEYGERYQIVLDQIEAVRNVLLEHDIDPEEVGGDINPDITPNSTY</sequence>
<evidence type="ECO:0000313" key="1">
    <source>
        <dbReference type="EMBL" id="MFC6440588.1"/>
    </source>
</evidence>